<keyword evidence="3" id="KW-1185">Reference proteome</keyword>
<comment type="caution">
    <text evidence="2">The sequence shown here is derived from an EMBL/GenBank/DDBJ whole genome shotgun (WGS) entry which is preliminary data.</text>
</comment>
<protein>
    <submittedName>
        <fullName evidence="2">Uncharacterized protein</fullName>
    </submittedName>
</protein>
<keyword evidence="1" id="KW-0472">Membrane</keyword>
<reference evidence="2 3" key="1">
    <citation type="journal article" date="2021" name="Plant Biotechnol. J.">
        <title>Multi-omics assisted identification of the key and species-specific regulatory components of drought-tolerant mechanisms in Gossypium stocksii.</title>
        <authorList>
            <person name="Yu D."/>
            <person name="Ke L."/>
            <person name="Zhang D."/>
            <person name="Wu Y."/>
            <person name="Sun Y."/>
            <person name="Mei J."/>
            <person name="Sun J."/>
            <person name="Sun Y."/>
        </authorList>
    </citation>
    <scope>NUCLEOTIDE SEQUENCE [LARGE SCALE GENOMIC DNA]</scope>
    <source>
        <strain evidence="3">cv. E1</strain>
        <tissue evidence="2">Leaf</tissue>
    </source>
</reference>
<evidence type="ECO:0000313" key="3">
    <source>
        <dbReference type="Proteomes" id="UP000828251"/>
    </source>
</evidence>
<accession>A0A9D3WE59</accession>
<dbReference type="EMBL" id="JAIQCV010000002">
    <property type="protein sequence ID" value="KAH1122412.1"/>
    <property type="molecule type" value="Genomic_DNA"/>
</dbReference>
<organism evidence="2 3">
    <name type="scientific">Gossypium stocksii</name>
    <dbReference type="NCBI Taxonomy" id="47602"/>
    <lineage>
        <taxon>Eukaryota</taxon>
        <taxon>Viridiplantae</taxon>
        <taxon>Streptophyta</taxon>
        <taxon>Embryophyta</taxon>
        <taxon>Tracheophyta</taxon>
        <taxon>Spermatophyta</taxon>
        <taxon>Magnoliopsida</taxon>
        <taxon>eudicotyledons</taxon>
        <taxon>Gunneridae</taxon>
        <taxon>Pentapetalae</taxon>
        <taxon>rosids</taxon>
        <taxon>malvids</taxon>
        <taxon>Malvales</taxon>
        <taxon>Malvaceae</taxon>
        <taxon>Malvoideae</taxon>
        <taxon>Gossypium</taxon>
    </lineage>
</organism>
<feature type="transmembrane region" description="Helical" evidence="1">
    <location>
        <begin position="6"/>
        <end position="27"/>
    </location>
</feature>
<proteinExistence type="predicted"/>
<keyword evidence="1" id="KW-0812">Transmembrane</keyword>
<evidence type="ECO:0000256" key="1">
    <source>
        <dbReference type="SAM" id="Phobius"/>
    </source>
</evidence>
<name>A0A9D3WE59_9ROSI</name>
<evidence type="ECO:0000313" key="2">
    <source>
        <dbReference type="EMBL" id="KAH1122412.1"/>
    </source>
</evidence>
<keyword evidence="1" id="KW-1133">Transmembrane helix</keyword>
<dbReference type="AlphaFoldDB" id="A0A9D3WE59"/>
<dbReference type="Proteomes" id="UP000828251">
    <property type="component" value="Unassembled WGS sequence"/>
</dbReference>
<gene>
    <name evidence="2" type="ORF">J1N35_005572</name>
</gene>
<sequence length="102" mass="11526">MLHNGGVINIFLSTSAFCMFNSGIHFFHVEKCISCLKLTCLKGLYDEKSFNNTSKNYIQSFLEMYPGINFQFILCAAITIGPKGYGGWTTTIAKFDSFHLDY</sequence>